<feature type="compositionally biased region" description="Basic and acidic residues" evidence="2">
    <location>
        <begin position="1"/>
        <end position="18"/>
    </location>
</feature>
<dbReference type="AlphaFoldDB" id="A0A318E9V3"/>
<dbReference type="GO" id="GO:0006221">
    <property type="term" value="P:pyrimidine nucleotide biosynthetic process"/>
    <property type="evidence" value="ECO:0007669"/>
    <property type="project" value="UniProtKB-KW"/>
</dbReference>
<dbReference type="GO" id="GO:0004151">
    <property type="term" value="F:dihydroorotase activity"/>
    <property type="evidence" value="ECO:0007669"/>
    <property type="project" value="InterPro"/>
</dbReference>
<dbReference type="InterPro" id="IPR050138">
    <property type="entry name" value="DHOase/Allantoinase_Hydrolase"/>
</dbReference>
<evidence type="ECO:0000313" key="4">
    <source>
        <dbReference type="EMBL" id="PXV66230.1"/>
    </source>
</evidence>
<dbReference type="EMBL" id="QICN01000008">
    <property type="protein sequence ID" value="PXV66230.1"/>
    <property type="molecule type" value="Genomic_DNA"/>
</dbReference>
<comment type="caution">
    <text evidence="4">The sequence shown here is derived from an EMBL/GenBank/DDBJ whole genome shotgun (WGS) entry which is preliminary data.</text>
</comment>
<feature type="region of interest" description="Disordered" evidence="2">
    <location>
        <begin position="1"/>
        <end position="25"/>
    </location>
</feature>
<reference evidence="4 5" key="1">
    <citation type="submission" date="2018-04" db="EMBL/GenBank/DDBJ databases">
        <title>Genomic Encyclopedia of Type Strains, Phase IV (KMG-IV): sequencing the most valuable type-strain genomes for metagenomic binning, comparative biology and taxonomic classification.</title>
        <authorList>
            <person name="Goeker M."/>
        </authorList>
    </citation>
    <scope>NUCLEOTIDE SEQUENCE [LARGE SCALE GENOMIC DNA]</scope>
    <source>
        <strain evidence="4 5">DSM 104150</strain>
    </source>
</reference>
<dbReference type="CDD" id="cd01317">
    <property type="entry name" value="DHOase_IIa"/>
    <property type="match status" value="1"/>
</dbReference>
<gene>
    <name evidence="4" type="ORF">C8D93_108205</name>
</gene>
<dbReference type="InterPro" id="IPR024403">
    <property type="entry name" value="DHOase_cat"/>
</dbReference>
<feature type="domain" description="Dihydroorotase catalytic" evidence="3">
    <location>
        <begin position="78"/>
        <end position="261"/>
    </location>
</feature>
<protein>
    <submittedName>
        <fullName evidence="4">Dihydroorotase</fullName>
    </submittedName>
</protein>
<dbReference type="GO" id="GO:0005737">
    <property type="term" value="C:cytoplasm"/>
    <property type="evidence" value="ECO:0007669"/>
    <property type="project" value="TreeGrafter"/>
</dbReference>
<dbReference type="InterPro" id="IPR011059">
    <property type="entry name" value="Metal-dep_hydrolase_composite"/>
</dbReference>
<proteinExistence type="predicted"/>
<dbReference type="GO" id="GO:0004038">
    <property type="term" value="F:allantoinase activity"/>
    <property type="evidence" value="ECO:0007669"/>
    <property type="project" value="TreeGrafter"/>
</dbReference>
<dbReference type="InterPro" id="IPR004722">
    <property type="entry name" value="DHOase"/>
</dbReference>
<dbReference type="Proteomes" id="UP000248330">
    <property type="component" value="Unassembled WGS sequence"/>
</dbReference>
<name>A0A318E9V3_9GAMM</name>
<evidence type="ECO:0000259" key="3">
    <source>
        <dbReference type="Pfam" id="PF12890"/>
    </source>
</evidence>
<dbReference type="Gene3D" id="2.30.40.10">
    <property type="entry name" value="Urease, subunit C, domain 1"/>
    <property type="match status" value="1"/>
</dbReference>
<dbReference type="Pfam" id="PF12890">
    <property type="entry name" value="DHOase"/>
    <property type="match status" value="1"/>
</dbReference>
<keyword evidence="1" id="KW-0665">Pyrimidine biosynthesis</keyword>
<dbReference type="SUPFAM" id="SSF51556">
    <property type="entry name" value="Metallo-dependent hydrolases"/>
    <property type="match status" value="1"/>
</dbReference>
<dbReference type="NCBIfam" id="TIGR00857">
    <property type="entry name" value="pyrC_multi"/>
    <property type="match status" value="1"/>
</dbReference>
<dbReference type="GO" id="GO:0046872">
    <property type="term" value="F:metal ion binding"/>
    <property type="evidence" value="ECO:0007669"/>
    <property type="project" value="InterPro"/>
</dbReference>
<sequence>MKRPENMREWSARARAPETRAATPAGTTLIRGARVLDPGSGVDETADVLVDAGRIAAIGAALDAPPQAQTLDARGCWLMPGLVDLCARLREPGATHKASFASEIPAAFAGGITQVLLPPDTQPVLDTPAMLIRVQRLARQAGALDVRLLGALTRELRGEALAELSALKAAGAVGASNAWSPIDDSRIARRALEYAKGLGLTVHVYAQDHGLAGSGCAHEGPVATRLGLAAVPAAAEVAALRFWISLVEDTGARVHFCRLSTARGAELIDAALSRDLPVSADVAAHQLHLCDTDVDGFNAQCHVQPPLRTDADRIALREAVRSGVIAAICSDHQPHEADAKVNPFPLTEPGISALETLLPLTLALVHDGLLSPLQAAERLCHGPARIAGLEGGHIGIGAPADLAVVEPDTVWTLRAAQLLSAGRNTPFDGRRLRGRVRATFRGGLRVHGGAS</sequence>
<dbReference type="SUPFAM" id="SSF51338">
    <property type="entry name" value="Composite domain of metallo-dependent hydrolases"/>
    <property type="match status" value="1"/>
</dbReference>
<evidence type="ECO:0000256" key="1">
    <source>
        <dbReference type="ARBA" id="ARBA00022975"/>
    </source>
</evidence>
<organism evidence="4 5">
    <name type="scientific">Sinimarinibacterium flocculans</name>
    <dbReference type="NCBI Taxonomy" id="985250"/>
    <lineage>
        <taxon>Bacteria</taxon>
        <taxon>Pseudomonadati</taxon>
        <taxon>Pseudomonadota</taxon>
        <taxon>Gammaproteobacteria</taxon>
        <taxon>Nevskiales</taxon>
        <taxon>Nevskiaceae</taxon>
        <taxon>Sinimarinibacterium</taxon>
    </lineage>
</organism>
<accession>A0A318E9V3</accession>
<evidence type="ECO:0000256" key="2">
    <source>
        <dbReference type="SAM" id="MobiDB-lite"/>
    </source>
</evidence>
<dbReference type="PANTHER" id="PTHR43668:SF2">
    <property type="entry name" value="ALLANTOINASE"/>
    <property type="match status" value="1"/>
</dbReference>
<dbReference type="InterPro" id="IPR032466">
    <property type="entry name" value="Metal_Hydrolase"/>
</dbReference>
<dbReference type="OrthoDB" id="5687299at2"/>
<dbReference type="GO" id="GO:0006145">
    <property type="term" value="P:purine nucleobase catabolic process"/>
    <property type="evidence" value="ECO:0007669"/>
    <property type="project" value="TreeGrafter"/>
</dbReference>
<keyword evidence="5" id="KW-1185">Reference proteome</keyword>
<evidence type="ECO:0000313" key="5">
    <source>
        <dbReference type="Proteomes" id="UP000248330"/>
    </source>
</evidence>
<dbReference type="Gene3D" id="3.20.20.140">
    <property type="entry name" value="Metal-dependent hydrolases"/>
    <property type="match status" value="1"/>
</dbReference>
<dbReference type="PANTHER" id="PTHR43668">
    <property type="entry name" value="ALLANTOINASE"/>
    <property type="match status" value="1"/>
</dbReference>